<evidence type="ECO:0000256" key="1">
    <source>
        <dbReference type="SAM" id="MobiDB-lite"/>
    </source>
</evidence>
<name>A0A0B5IWQ5_9VIRU</name>
<protein>
    <submittedName>
        <fullName evidence="2">Uncharacterized protein</fullName>
    </submittedName>
</protein>
<dbReference type="EMBL" id="KP136319">
    <property type="protein sequence ID" value="AJF97133.1"/>
    <property type="molecule type" value="Genomic_DNA"/>
</dbReference>
<feature type="region of interest" description="Disordered" evidence="1">
    <location>
        <begin position="42"/>
        <end position="70"/>
    </location>
</feature>
<dbReference type="Proteomes" id="UP000202511">
    <property type="component" value="Segment"/>
</dbReference>
<dbReference type="GeneID" id="23462050"/>
<evidence type="ECO:0000313" key="2">
    <source>
        <dbReference type="EMBL" id="AJF97133.1"/>
    </source>
</evidence>
<reference evidence="2 3" key="1">
    <citation type="journal article" date="2015" name="Parasitol. Res.">
        <title>Viruses in close associations with free-living amoebae.</title>
        <authorList>
            <person name="Scheid P."/>
        </authorList>
    </citation>
    <scope>NUCLEOTIDE SEQUENCE [LARGE SCALE GENOMIC DNA]</scope>
    <source>
        <strain evidence="2">KlaHel</strain>
    </source>
</reference>
<sequence>MVAVRQWVDGPMASATRQATNSGEALLSALEPHVRDQICSWPASTQEGMDPPAMCEHDFEGKGKKKKKGAKSAGYFLRLNPVQARYAMQPRPQALALLWYLCNDGDNAAEDSRPPTR</sequence>
<organism evidence="2 3">
    <name type="scientific">Pandoravirus inopinatum</name>
    <dbReference type="NCBI Taxonomy" id="1605721"/>
    <lineage>
        <taxon>Viruses</taxon>
        <taxon>Pandoravirus</taxon>
    </lineage>
</organism>
<evidence type="ECO:0000313" key="3">
    <source>
        <dbReference type="Proteomes" id="UP000202511"/>
    </source>
</evidence>
<dbReference type="RefSeq" id="YP_009119368.1">
    <property type="nucleotide sequence ID" value="NC_026440.1"/>
</dbReference>
<accession>A0A0B5IWQ5</accession>
<dbReference type="KEGG" id="vg:23462050"/>
<proteinExistence type="predicted"/>